<accession>A0A5C3LKN7</accession>
<evidence type="ECO:0000313" key="9">
    <source>
        <dbReference type="EMBL" id="TFK33318.1"/>
    </source>
</evidence>
<keyword evidence="4 9" id="KW-0418">Kinase</keyword>
<dbReference type="OrthoDB" id="5979581at2759"/>
<keyword evidence="10" id="KW-1185">Reference proteome</keyword>
<evidence type="ECO:0000256" key="1">
    <source>
        <dbReference type="ARBA" id="ARBA00022527"/>
    </source>
</evidence>
<dbReference type="PROSITE" id="PS50011">
    <property type="entry name" value="PROTEIN_KINASE_DOM"/>
    <property type="match status" value="1"/>
</dbReference>
<comment type="similarity">
    <text evidence="7">Belongs to the protein kinase superfamily.</text>
</comment>
<evidence type="ECO:0000256" key="7">
    <source>
        <dbReference type="RuleBase" id="RU000304"/>
    </source>
</evidence>
<dbReference type="InterPro" id="IPR008271">
    <property type="entry name" value="Ser/Thr_kinase_AS"/>
</dbReference>
<keyword evidence="1 7" id="KW-0723">Serine/threonine-protein kinase</keyword>
<dbReference type="Proteomes" id="UP000308652">
    <property type="component" value="Unassembled WGS sequence"/>
</dbReference>
<reference evidence="9 10" key="1">
    <citation type="journal article" date="2019" name="Nat. Ecol. Evol.">
        <title>Megaphylogeny resolves global patterns of mushroom evolution.</title>
        <authorList>
            <person name="Varga T."/>
            <person name="Krizsan K."/>
            <person name="Foldi C."/>
            <person name="Dima B."/>
            <person name="Sanchez-Garcia M."/>
            <person name="Sanchez-Ramirez S."/>
            <person name="Szollosi G.J."/>
            <person name="Szarkandi J.G."/>
            <person name="Papp V."/>
            <person name="Albert L."/>
            <person name="Andreopoulos W."/>
            <person name="Angelini C."/>
            <person name="Antonin V."/>
            <person name="Barry K.W."/>
            <person name="Bougher N.L."/>
            <person name="Buchanan P."/>
            <person name="Buyck B."/>
            <person name="Bense V."/>
            <person name="Catcheside P."/>
            <person name="Chovatia M."/>
            <person name="Cooper J."/>
            <person name="Damon W."/>
            <person name="Desjardin D."/>
            <person name="Finy P."/>
            <person name="Geml J."/>
            <person name="Haridas S."/>
            <person name="Hughes K."/>
            <person name="Justo A."/>
            <person name="Karasinski D."/>
            <person name="Kautmanova I."/>
            <person name="Kiss B."/>
            <person name="Kocsube S."/>
            <person name="Kotiranta H."/>
            <person name="LaButti K.M."/>
            <person name="Lechner B.E."/>
            <person name="Liimatainen K."/>
            <person name="Lipzen A."/>
            <person name="Lukacs Z."/>
            <person name="Mihaltcheva S."/>
            <person name="Morgado L.N."/>
            <person name="Niskanen T."/>
            <person name="Noordeloos M.E."/>
            <person name="Ohm R.A."/>
            <person name="Ortiz-Santana B."/>
            <person name="Ovrebo C."/>
            <person name="Racz N."/>
            <person name="Riley R."/>
            <person name="Savchenko A."/>
            <person name="Shiryaev A."/>
            <person name="Soop K."/>
            <person name="Spirin V."/>
            <person name="Szebenyi C."/>
            <person name="Tomsovsky M."/>
            <person name="Tulloss R.E."/>
            <person name="Uehling J."/>
            <person name="Grigoriev I.V."/>
            <person name="Vagvolgyi C."/>
            <person name="Papp T."/>
            <person name="Martin F.M."/>
            <person name="Miettinen O."/>
            <person name="Hibbett D.S."/>
            <person name="Nagy L.G."/>
        </authorList>
    </citation>
    <scope>NUCLEOTIDE SEQUENCE [LARGE SCALE GENOMIC DNA]</scope>
    <source>
        <strain evidence="9 10">CBS 166.37</strain>
    </source>
</reference>
<keyword evidence="3 6" id="KW-0547">Nucleotide-binding</keyword>
<name>A0A5C3LKN7_9AGAR</name>
<protein>
    <submittedName>
        <fullName evidence="9">Kinase-like domain-containing protein</fullName>
    </submittedName>
</protein>
<evidence type="ECO:0000313" key="10">
    <source>
        <dbReference type="Proteomes" id="UP000308652"/>
    </source>
</evidence>
<dbReference type="PANTHER" id="PTHR45646">
    <property type="entry name" value="SERINE/THREONINE-PROTEIN KINASE DOA-RELATED"/>
    <property type="match status" value="1"/>
</dbReference>
<dbReference type="GO" id="GO:0005524">
    <property type="term" value="F:ATP binding"/>
    <property type="evidence" value="ECO:0007669"/>
    <property type="project" value="UniProtKB-UniRule"/>
</dbReference>
<organism evidence="9 10">
    <name type="scientific">Crucibulum laeve</name>
    <dbReference type="NCBI Taxonomy" id="68775"/>
    <lineage>
        <taxon>Eukaryota</taxon>
        <taxon>Fungi</taxon>
        <taxon>Dikarya</taxon>
        <taxon>Basidiomycota</taxon>
        <taxon>Agaricomycotina</taxon>
        <taxon>Agaricomycetes</taxon>
        <taxon>Agaricomycetidae</taxon>
        <taxon>Agaricales</taxon>
        <taxon>Agaricineae</taxon>
        <taxon>Nidulariaceae</taxon>
        <taxon>Crucibulum</taxon>
    </lineage>
</organism>
<dbReference type="InterPro" id="IPR017441">
    <property type="entry name" value="Protein_kinase_ATP_BS"/>
</dbReference>
<dbReference type="STRING" id="68775.A0A5C3LKN7"/>
<dbReference type="PROSITE" id="PS00108">
    <property type="entry name" value="PROTEIN_KINASE_ST"/>
    <property type="match status" value="1"/>
</dbReference>
<dbReference type="SMART" id="SM00220">
    <property type="entry name" value="S_TKc"/>
    <property type="match status" value="1"/>
</dbReference>
<dbReference type="InterPro" id="IPR000719">
    <property type="entry name" value="Prot_kinase_dom"/>
</dbReference>
<dbReference type="InterPro" id="IPR011009">
    <property type="entry name" value="Kinase-like_dom_sf"/>
</dbReference>
<gene>
    <name evidence="9" type="ORF">BDQ12DRAFT_715895</name>
</gene>
<evidence type="ECO:0000256" key="5">
    <source>
        <dbReference type="ARBA" id="ARBA00022840"/>
    </source>
</evidence>
<dbReference type="GO" id="GO:0004674">
    <property type="term" value="F:protein serine/threonine kinase activity"/>
    <property type="evidence" value="ECO:0007669"/>
    <property type="project" value="UniProtKB-KW"/>
</dbReference>
<dbReference type="SUPFAM" id="SSF56112">
    <property type="entry name" value="Protein kinase-like (PK-like)"/>
    <property type="match status" value="1"/>
</dbReference>
<dbReference type="Gene3D" id="1.10.510.10">
    <property type="entry name" value="Transferase(Phosphotransferase) domain 1"/>
    <property type="match status" value="1"/>
</dbReference>
<sequence>MSLFIRSLVCDKNYFHFRSFTGIAAPIARMTSVPPIATAKPTNQHFSVGPHGKECVDLTFVEEPLGLPAEGGYGWPQLNFSEAVGPDNRYVILRKLGWGMSSSTWLAHDRQGNSHVAIKVLNGYYTDLEKRGRVWELESLKRLSSPTSNAHCLRLFSNFTLPGKGSTGEHICLVTQLLGGDIKSLHEAQDAVFPLPLAKRILLHTLRGIGHSHSHGVVHTDLKHDNIFFDAQMTSEALDNILASDPPRRHPPEPSFDGFVEAAAMQPLPTPTIDEAMKRTYVLADFGSYIWTFGCLIFEFVTSRALFKYEPYAEYKLDEENNMLYQMLCYTCEDFPDHILNVSSQAVKFFDTSCNLKAGPPLIDYPFEISIRNYKVIPEADVLSTTNLMRKCLRLDPANRASASELLEDPWFAGID</sequence>
<keyword evidence="5 6" id="KW-0067">ATP-binding</keyword>
<dbReference type="InterPro" id="IPR051175">
    <property type="entry name" value="CLK_kinases"/>
</dbReference>
<feature type="binding site" evidence="6">
    <location>
        <position position="119"/>
    </location>
    <ligand>
        <name>ATP</name>
        <dbReference type="ChEBI" id="CHEBI:30616"/>
    </ligand>
</feature>
<proteinExistence type="inferred from homology"/>
<evidence type="ECO:0000256" key="2">
    <source>
        <dbReference type="ARBA" id="ARBA00022679"/>
    </source>
</evidence>
<dbReference type="AlphaFoldDB" id="A0A5C3LKN7"/>
<evidence type="ECO:0000256" key="4">
    <source>
        <dbReference type="ARBA" id="ARBA00022777"/>
    </source>
</evidence>
<dbReference type="Pfam" id="PF00069">
    <property type="entry name" value="Pkinase"/>
    <property type="match status" value="1"/>
</dbReference>
<dbReference type="PROSITE" id="PS00107">
    <property type="entry name" value="PROTEIN_KINASE_ATP"/>
    <property type="match status" value="1"/>
</dbReference>
<dbReference type="Gene3D" id="3.30.200.20">
    <property type="entry name" value="Phosphorylase Kinase, domain 1"/>
    <property type="match status" value="1"/>
</dbReference>
<evidence type="ECO:0000256" key="6">
    <source>
        <dbReference type="PROSITE-ProRule" id="PRU10141"/>
    </source>
</evidence>
<keyword evidence="2" id="KW-0808">Transferase</keyword>
<feature type="domain" description="Protein kinase" evidence="8">
    <location>
        <begin position="90"/>
        <end position="412"/>
    </location>
</feature>
<evidence type="ECO:0000256" key="3">
    <source>
        <dbReference type="ARBA" id="ARBA00022741"/>
    </source>
</evidence>
<dbReference type="EMBL" id="ML213650">
    <property type="protein sequence ID" value="TFK33318.1"/>
    <property type="molecule type" value="Genomic_DNA"/>
</dbReference>
<evidence type="ECO:0000259" key="8">
    <source>
        <dbReference type="PROSITE" id="PS50011"/>
    </source>
</evidence>